<keyword evidence="2" id="KW-1185">Reference proteome</keyword>
<gene>
    <name evidence="1" type="ORF">Theth_1506</name>
</gene>
<dbReference type="OrthoDB" id="48608at2"/>
<dbReference type="Proteomes" id="UP000006804">
    <property type="component" value="Chromosome"/>
</dbReference>
<dbReference type="STRING" id="688269.Theth_1506"/>
<dbReference type="RefSeq" id="WP_013932771.1">
    <property type="nucleotide sequence ID" value="NC_015707.1"/>
</dbReference>
<organism evidence="1 2">
    <name type="scientific">Pseudothermotoga thermarum DSM 5069</name>
    <dbReference type="NCBI Taxonomy" id="688269"/>
    <lineage>
        <taxon>Bacteria</taxon>
        <taxon>Thermotogati</taxon>
        <taxon>Thermotogota</taxon>
        <taxon>Thermotogae</taxon>
        <taxon>Thermotogales</taxon>
        <taxon>Thermotogaceae</taxon>
        <taxon>Pseudothermotoga</taxon>
    </lineage>
</organism>
<dbReference type="EMBL" id="CP002351">
    <property type="protein sequence ID" value="AEH51559.1"/>
    <property type="molecule type" value="Genomic_DNA"/>
</dbReference>
<protein>
    <recommendedName>
        <fullName evidence="3">DUF1659 domain-containing protein</fullName>
    </recommendedName>
</protein>
<evidence type="ECO:0008006" key="3">
    <source>
        <dbReference type="Google" id="ProtNLM"/>
    </source>
</evidence>
<dbReference type="PATRIC" id="fig|688269.3.peg.1554"/>
<dbReference type="HOGENOM" id="CLU_2864543_0_0_0"/>
<proteinExistence type="predicted"/>
<reference evidence="1 2" key="1">
    <citation type="submission" date="2010-11" db="EMBL/GenBank/DDBJ databases">
        <title>The complete genome of Thermotoga thermarum DSM 5069.</title>
        <authorList>
            <consortium name="US DOE Joint Genome Institute (JGI-PGF)"/>
            <person name="Lucas S."/>
            <person name="Copeland A."/>
            <person name="Lapidus A."/>
            <person name="Bruce D."/>
            <person name="Goodwin L."/>
            <person name="Pitluck S."/>
            <person name="Kyrpides N."/>
            <person name="Mavromatis K."/>
            <person name="Ivanova N."/>
            <person name="Zeytun A."/>
            <person name="Brettin T."/>
            <person name="Detter J.C."/>
            <person name="Tapia R."/>
            <person name="Han C."/>
            <person name="Land M."/>
            <person name="Hauser L."/>
            <person name="Markowitz V."/>
            <person name="Cheng J.-F."/>
            <person name="Hugenholtz P."/>
            <person name="Woyke T."/>
            <person name="Wu D."/>
            <person name="Spring S."/>
            <person name="Schroeder M."/>
            <person name="Brambilla E."/>
            <person name="Klenk H.-P."/>
            <person name="Eisen J.A."/>
        </authorList>
    </citation>
    <scope>NUCLEOTIDE SEQUENCE [LARGE SCALE GENOMIC DNA]</scope>
    <source>
        <strain evidence="1 2">DSM 5069</strain>
    </source>
</reference>
<evidence type="ECO:0000313" key="1">
    <source>
        <dbReference type="EMBL" id="AEH51559.1"/>
    </source>
</evidence>
<accession>F7YUZ1</accession>
<name>F7YUZ1_9THEM</name>
<dbReference type="KEGG" id="tta:Theth_1506"/>
<evidence type="ECO:0000313" key="2">
    <source>
        <dbReference type="Proteomes" id="UP000006804"/>
    </source>
</evidence>
<sequence>MKQLRIVYDTGELGQNARPIRRRTALVTSDEATAQNCEQIVQLLDSLTKYTALEAHMVIVEQVY</sequence>
<dbReference type="AlphaFoldDB" id="F7YUZ1"/>